<proteinExistence type="predicted"/>
<dbReference type="AlphaFoldDB" id="A0A9P5WZR7"/>
<evidence type="ECO:0000313" key="2">
    <source>
        <dbReference type="Proteomes" id="UP000807342"/>
    </source>
</evidence>
<dbReference type="Proteomes" id="UP000807342">
    <property type="component" value="Unassembled WGS sequence"/>
</dbReference>
<evidence type="ECO:0000313" key="1">
    <source>
        <dbReference type="EMBL" id="KAF9440924.1"/>
    </source>
</evidence>
<reference evidence="1" key="1">
    <citation type="submission" date="2020-11" db="EMBL/GenBank/DDBJ databases">
        <authorList>
            <consortium name="DOE Joint Genome Institute"/>
            <person name="Ahrendt S."/>
            <person name="Riley R."/>
            <person name="Andreopoulos W."/>
            <person name="Labutti K."/>
            <person name="Pangilinan J."/>
            <person name="Ruiz-Duenas F.J."/>
            <person name="Barrasa J.M."/>
            <person name="Sanchez-Garcia M."/>
            <person name="Camarero S."/>
            <person name="Miyauchi S."/>
            <person name="Serrano A."/>
            <person name="Linde D."/>
            <person name="Babiker R."/>
            <person name="Drula E."/>
            <person name="Ayuso-Fernandez I."/>
            <person name="Pacheco R."/>
            <person name="Padilla G."/>
            <person name="Ferreira P."/>
            <person name="Barriuso J."/>
            <person name="Kellner H."/>
            <person name="Castanera R."/>
            <person name="Alfaro M."/>
            <person name="Ramirez L."/>
            <person name="Pisabarro A.G."/>
            <person name="Kuo A."/>
            <person name="Tritt A."/>
            <person name="Lipzen A."/>
            <person name="He G."/>
            <person name="Yan M."/>
            <person name="Ng V."/>
            <person name="Cullen D."/>
            <person name="Martin F."/>
            <person name="Rosso M.-N."/>
            <person name="Henrissat B."/>
            <person name="Hibbett D."/>
            <person name="Martinez A.T."/>
            <person name="Grigoriev I.V."/>
        </authorList>
    </citation>
    <scope>NUCLEOTIDE SEQUENCE</scope>
    <source>
        <strain evidence="1">MF-IS2</strain>
    </source>
</reference>
<dbReference type="EMBL" id="MU152171">
    <property type="protein sequence ID" value="KAF9440924.1"/>
    <property type="molecule type" value="Genomic_DNA"/>
</dbReference>
<sequence length="188" mass="21488">MLDDGTYGSVKVRRRESCWGESLRGRASNEVSATDMLLQTGLSATKYDCDLKLTASYRARVSWERKERGMRERGNDEYDRGLRYLELEPVCCKVVGSIMHPGRQSLSRQLSGVGVQVRSRTPTPPDHWVWTSLRAKISMRLMSWALDVGWRVVMERVWWRGKWWGELGRDRSGISYRGGVGGCLVWGG</sequence>
<accession>A0A9P5WZR7</accession>
<name>A0A9P5WZR7_9AGAR</name>
<comment type="caution">
    <text evidence="1">The sequence shown here is derived from an EMBL/GenBank/DDBJ whole genome shotgun (WGS) entry which is preliminary data.</text>
</comment>
<gene>
    <name evidence="1" type="ORF">P691DRAFT_816356</name>
</gene>
<keyword evidence="2" id="KW-1185">Reference proteome</keyword>
<organism evidence="1 2">
    <name type="scientific">Macrolepiota fuliginosa MF-IS2</name>
    <dbReference type="NCBI Taxonomy" id="1400762"/>
    <lineage>
        <taxon>Eukaryota</taxon>
        <taxon>Fungi</taxon>
        <taxon>Dikarya</taxon>
        <taxon>Basidiomycota</taxon>
        <taxon>Agaricomycotina</taxon>
        <taxon>Agaricomycetes</taxon>
        <taxon>Agaricomycetidae</taxon>
        <taxon>Agaricales</taxon>
        <taxon>Agaricineae</taxon>
        <taxon>Agaricaceae</taxon>
        <taxon>Macrolepiota</taxon>
    </lineage>
</organism>
<protein>
    <submittedName>
        <fullName evidence="1">Uncharacterized protein</fullName>
    </submittedName>
</protein>